<organism evidence="2 3">
    <name type="scientific">Homoserinibacter gongjuensis</name>
    <dbReference type="NCBI Taxonomy" id="1162968"/>
    <lineage>
        <taxon>Bacteria</taxon>
        <taxon>Bacillati</taxon>
        <taxon>Actinomycetota</taxon>
        <taxon>Actinomycetes</taxon>
        <taxon>Micrococcales</taxon>
        <taxon>Microbacteriaceae</taxon>
        <taxon>Homoserinibacter</taxon>
    </lineage>
</organism>
<dbReference type="Pfam" id="PF00561">
    <property type="entry name" value="Abhydrolase_1"/>
    <property type="match status" value="1"/>
</dbReference>
<proteinExistence type="predicted"/>
<dbReference type="InterPro" id="IPR050228">
    <property type="entry name" value="Carboxylesterase_BioH"/>
</dbReference>
<dbReference type="PRINTS" id="PR00412">
    <property type="entry name" value="EPOXHYDRLASE"/>
</dbReference>
<feature type="domain" description="AB hydrolase-1" evidence="1">
    <location>
        <begin position="54"/>
        <end position="285"/>
    </location>
</feature>
<dbReference type="InterPro" id="IPR029058">
    <property type="entry name" value="AB_hydrolase_fold"/>
</dbReference>
<accession>A0ABQ6JSR9</accession>
<evidence type="ECO:0000259" key="1">
    <source>
        <dbReference type="Pfam" id="PF00561"/>
    </source>
</evidence>
<dbReference type="PANTHER" id="PTHR43194:SF5">
    <property type="entry name" value="PIMELOYL-[ACYL-CARRIER PROTEIN] METHYL ESTER ESTERASE"/>
    <property type="match status" value="1"/>
</dbReference>
<gene>
    <name evidence="2" type="ORF">GCM10025869_18750</name>
</gene>
<dbReference type="Gene3D" id="3.40.50.1820">
    <property type="entry name" value="alpha/beta hydrolase"/>
    <property type="match status" value="1"/>
</dbReference>
<dbReference type="Proteomes" id="UP001157069">
    <property type="component" value="Unassembled WGS sequence"/>
</dbReference>
<dbReference type="SUPFAM" id="SSF53474">
    <property type="entry name" value="alpha/beta-Hydrolases"/>
    <property type="match status" value="1"/>
</dbReference>
<dbReference type="InterPro" id="IPR000639">
    <property type="entry name" value="Epox_hydrolase-like"/>
</dbReference>
<comment type="caution">
    <text evidence="2">The sequence shown here is derived from an EMBL/GenBank/DDBJ whole genome shotgun (WGS) entry which is preliminary data.</text>
</comment>
<dbReference type="InterPro" id="IPR000073">
    <property type="entry name" value="AB_hydrolase_1"/>
</dbReference>
<evidence type="ECO:0000313" key="3">
    <source>
        <dbReference type="Proteomes" id="UP001157069"/>
    </source>
</evidence>
<dbReference type="PANTHER" id="PTHR43194">
    <property type="entry name" value="HYDROLASE ALPHA/BETA FOLD FAMILY"/>
    <property type="match status" value="1"/>
</dbReference>
<dbReference type="RefSeq" id="WP_284299630.1">
    <property type="nucleotide sequence ID" value="NZ_BSVA01000001.1"/>
</dbReference>
<sequence>MTPQPADIPSAYRDAEARLLAEYALERADDRMVEMPGAGMRLHVIELAGDERVPVVLLHGMAAVTAAAVPLIPAFGGRRVIAPDWPGHGLSDATTIPRTGIRDASLPWLDAVLDDAGLERAHLVGHSMGAQFGLYYALARPERVASLTVLGAPGVALPGTSTPFGMRMLALPGFASMLTRPVSRERYERNSAMTLGPGAVGGWPRELVDVGWYASLRPEFRATAPQYYRGLGRRELQLAPEELAGVTAPVFALFGEDDVFLDPEVGDAGLATIPYVEVTVVPGGHAPWLNSPVRSARAVAGFLDAQA</sequence>
<evidence type="ECO:0000313" key="2">
    <source>
        <dbReference type="EMBL" id="GMA91346.1"/>
    </source>
</evidence>
<protein>
    <submittedName>
        <fullName evidence="2">Acetoin dehydrogenase</fullName>
    </submittedName>
</protein>
<reference evidence="3" key="1">
    <citation type="journal article" date="2019" name="Int. J. Syst. Evol. Microbiol.">
        <title>The Global Catalogue of Microorganisms (GCM) 10K type strain sequencing project: providing services to taxonomists for standard genome sequencing and annotation.</title>
        <authorList>
            <consortium name="The Broad Institute Genomics Platform"/>
            <consortium name="The Broad Institute Genome Sequencing Center for Infectious Disease"/>
            <person name="Wu L."/>
            <person name="Ma J."/>
        </authorList>
    </citation>
    <scope>NUCLEOTIDE SEQUENCE [LARGE SCALE GENOMIC DNA]</scope>
    <source>
        <strain evidence="3">NBRC 108755</strain>
    </source>
</reference>
<dbReference type="PRINTS" id="PR00111">
    <property type="entry name" value="ABHYDROLASE"/>
</dbReference>
<keyword evidence="3" id="KW-1185">Reference proteome</keyword>
<dbReference type="EMBL" id="BSVA01000001">
    <property type="protein sequence ID" value="GMA91346.1"/>
    <property type="molecule type" value="Genomic_DNA"/>
</dbReference>
<name>A0ABQ6JSR9_9MICO</name>